<dbReference type="Gene3D" id="3.30.590.10">
    <property type="entry name" value="Glutamine synthetase/guanido kinase, catalytic domain"/>
    <property type="match status" value="1"/>
</dbReference>
<evidence type="ECO:0000256" key="1">
    <source>
        <dbReference type="ARBA" id="ARBA00009897"/>
    </source>
</evidence>
<dbReference type="PANTHER" id="PTHR20852:SF96">
    <property type="entry name" value="GLUTAMINE SYNTHETASE-RELATED"/>
    <property type="match status" value="1"/>
</dbReference>
<dbReference type="PANTHER" id="PTHR20852">
    <property type="entry name" value="GLUTAMINE SYNTHETASE"/>
    <property type="match status" value="1"/>
</dbReference>
<feature type="domain" description="GS catalytic" evidence="8">
    <location>
        <begin position="16"/>
        <end position="287"/>
    </location>
</feature>
<accession>A0A914CXI3</accession>
<dbReference type="GO" id="GO:0005524">
    <property type="term" value="F:ATP binding"/>
    <property type="evidence" value="ECO:0007669"/>
    <property type="project" value="UniProtKB-KW"/>
</dbReference>
<name>A0A914CXI3_9BILA</name>
<dbReference type="InterPro" id="IPR050292">
    <property type="entry name" value="Glutamine_Synthetase"/>
</dbReference>
<evidence type="ECO:0000313" key="10">
    <source>
        <dbReference type="WBParaSite" id="ACRNAN_scaffold1554.g18106.t1"/>
    </source>
</evidence>
<dbReference type="SUPFAM" id="SSF55931">
    <property type="entry name" value="Glutamine synthetase/guanido kinase"/>
    <property type="match status" value="1"/>
</dbReference>
<dbReference type="GO" id="GO:0005737">
    <property type="term" value="C:cytoplasm"/>
    <property type="evidence" value="ECO:0007669"/>
    <property type="project" value="TreeGrafter"/>
</dbReference>
<keyword evidence="9" id="KW-1185">Reference proteome</keyword>
<dbReference type="GO" id="GO:0004356">
    <property type="term" value="F:glutamine synthetase activity"/>
    <property type="evidence" value="ECO:0007669"/>
    <property type="project" value="UniProtKB-EC"/>
</dbReference>
<dbReference type="InterPro" id="IPR008146">
    <property type="entry name" value="Gln_synth_cat_dom"/>
</dbReference>
<evidence type="ECO:0000256" key="5">
    <source>
        <dbReference type="ARBA" id="ARBA00022840"/>
    </source>
</evidence>
<keyword evidence="4" id="KW-0547">Nucleotide-binding</keyword>
<dbReference type="Proteomes" id="UP000887540">
    <property type="component" value="Unplaced"/>
</dbReference>
<dbReference type="GO" id="GO:0006542">
    <property type="term" value="P:glutamine biosynthetic process"/>
    <property type="evidence" value="ECO:0007669"/>
    <property type="project" value="TreeGrafter"/>
</dbReference>
<keyword evidence="3" id="KW-0436">Ligase</keyword>
<evidence type="ECO:0000313" key="9">
    <source>
        <dbReference type="Proteomes" id="UP000887540"/>
    </source>
</evidence>
<sequence length="287" mass="32096">MCETYDHFNRPTPTNFRNKCNEIMKRVVHEEPWFGMEQEYLILDRDGYPLGWPKNGFPSPQGPYYCSVGADRAFGREVIEAHYRACLHAGLEISGTNAEVTPGQWEYQIGPCEGISMGDQLWVSRYLLHRTAELFGVLITMDPKPPVMGVGDWNGAGCHTNFSTAKMRAEGGIEAIEASIPLLEKKHKMHLLQYDGNHGKDNERRLCGRLETSSAEVFTCGVADRACSVRIPQHVSTEGKGYLEDRRPASNCDPYRVTMCIASAVLLPGEEIDLMNGYHNGTTKNGH</sequence>
<organism evidence="9 10">
    <name type="scientific">Acrobeloides nanus</name>
    <dbReference type="NCBI Taxonomy" id="290746"/>
    <lineage>
        <taxon>Eukaryota</taxon>
        <taxon>Metazoa</taxon>
        <taxon>Ecdysozoa</taxon>
        <taxon>Nematoda</taxon>
        <taxon>Chromadorea</taxon>
        <taxon>Rhabditida</taxon>
        <taxon>Tylenchina</taxon>
        <taxon>Cephalobomorpha</taxon>
        <taxon>Cephaloboidea</taxon>
        <taxon>Cephalobidae</taxon>
        <taxon>Acrobeloides</taxon>
    </lineage>
</organism>
<reference evidence="10" key="1">
    <citation type="submission" date="2022-11" db="UniProtKB">
        <authorList>
            <consortium name="WormBaseParasite"/>
        </authorList>
    </citation>
    <scope>IDENTIFICATION</scope>
</reference>
<dbReference type="InterPro" id="IPR014746">
    <property type="entry name" value="Gln_synth/guanido_kin_cat_dom"/>
</dbReference>
<protein>
    <recommendedName>
        <fullName evidence="2">glutamine synthetase</fullName>
        <ecNumber evidence="2">6.3.1.2</ecNumber>
    </recommendedName>
</protein>
<evidence type="ECO:0000256" key="6">
    <source>
        <dbReference type="PROSITE-ProRule" id="PRU01331"/>
    </source>
</evidence>
<evidence type="ECO:0000259" key="8">
    <source>
        <dbReference type="PROSITE" id="PS51987"/>
    </source>
</evidence>
<evidence type="ECO:0000256" key="2">
    <source>
        <dbReference type="ARBA" id="ARBA00012937"/>
    </source>
</evidence>
<dbReference type="FunFam" id="3.30.590.10:FF:000004">
    <property type="entry name" value="Glutamine synthetase"/>
    <property type="match status" value="1"/>
</dbReference>
<dbReference type="Pfam" id="PF00120">
    <property type="entry name" value="Gln-synt_C"/>
    <property type="match status" value="1"/>
</dbReference>
<comment type="similarity">
    <text evidence="1 6 7">Belongs to the glutamine synthetase family.</text>
</comment>
<evidence type="ECO:0000256" key="4">
    <source>
        <dbReference type="ARBA" id="ARBA00022741"/>
    </source>
</evidence>
<evidence type="ECO:0000256" key="3">
    <source>
        <dbReference type="ARBA" id="ARBA00022598"/>
    </source>
</evidence>
<dbReference type="PROSITE" id="PS51987">
    <property type="entry name" value="GS_CATALYTIC"/>
    <property type="match status" value="1"/>
</dbReference>
<dbReference type="EC" id="6.3.1.2" evidence="2"/>
<proteinExistence type="inferred from homology"/>
<evidence type="ECO:0000256" key="7">
    <source>
        <dbReference type="RuleBase" id="RU000384"/>
    </source>
</evidence>
<dbReference type="AlphaFoldDB" id="A0A914CXI3"/>
<dbReference type="SMART" id="SM01230">
    <property type="entry name" value="Gln-synt_C"/>
    <property type="match status" value="1"/>
</dbReference>
<dbReference type="WBParaSite" id="ACRNAN_scaffold1554.g18106.t1">
    <property type="protein sequence ID" value="ACRNAN_scaffold1554.g18106.t1"/>
    <property type="gene ID" value="ACRNAN_scaffold1554.g18106"/>
</dbReference>
<keyword evidence="5" id="KW-0067">ATP-binding</keyword>